<feature type="non-terminal residue" evidence="8">
    <location>
        <position position="1"/>
    </location>
</feature>
<proteinExistence type="predicted"/>
<name>A0ABQ6M3E9_9STRA</name>
<keyword evidence="2" id="KW-1003">Cell membrane</keyword>
<sequence>PLHLCFKSFSSSPPPSSPPPSPLSQSDISSLLNLHAYTPEEITTALTPLSSDGAITHESLTAHLASLSSTHTLGTPDETPPSIASRFLASFPDSPSPSLPVSLASSHLHSLSSTPPYRPLLPITASMLLVGSCVGMITPVMPYIVSNLSLSTAEFGYVVSAFGLAKLIGCRLTIGFGVAALSTAATLSITDISTPNNRASTMAPVMAAFSAGTALGPAFGGVLADSIGLENTFGLVGATFLSSAVLNSIFLKETQTVPYAYEGERRLTTRGADASFTENVRTAVGQWKPIWENREVRNAILLNSCYWVTLAGSQMTLLPLMLTDPDSFALSATTLGKVYAGMSAVQVLGSQPLAYVTDRIGKRPVITAGCGLVGSSIILLSQCTTIESVYATLGLWSVGGVFLSTAPIAYVSDLVPEKDRAQAIALLRTCGDVGLLIGASCTGALADFTSIEGAMGLSGGFLASATGWYVARTYMTSKYLKNR</sequence>
<evidence type="ECO:0000313" key="8">
    <source>
        <dbReference type="EMBL" id="GMI18898.1"/>
    </source>
</evidence>
<keyword evidence="4 6" id="KW-1133">Transmembrane helix</keyword>
<keyword evidence="5 6" id="KW-0472">Membrane</keyword>
<comment type="caution">
    <text evidence="8">The sequence shown here is derived from an EMBL/GenBank/DDBJ whole genome shotgun (WGS) entry which is preliminary data.</text>
</comment>
<dbReference type="InterPro" id="IPR020846">
    <property type="entry name" value="MFS_dom"/>
</dbReference>
<feature type="transmembrane region" description="Helical" evidence="6">
    <location>
        <begin position="232"/>
        <end position="251"/>
    </location>
</feature>
<dbReference type="InterPro" id="IPR011701">
    <property type="entry name" value="MFS"/>
</dbReference>
<dbReference type="Pfam" id="PF07690">
    <property type="entry name" value="MFS_1"/>
    <property type="match status" value="1"/>
</dbReference>
<reference evidence="8 9" key="1">
    <citation type="journal article" date="2023" name="Commun. Biol.">
        <title>Genome analysis of Parmales, the sister group of diatoms, reveals the evolutionary specialization of diatoms from phago-mixotrophs to photoautotrophs.</title>
        <authorList>
            <person name="Ban H."/>
            <person name="Sato S."/>
            <person name="Yoshikawa S."/>
            <person name="Yamada K."/>
            <person name="Nakamura Y."/>
            <person name="Ichinomiya M."/>
            <person name="Sato N."/>
            <person name="Blanc-Mathieu R."/>
            <person name="Endo H."/>
            <person name="Kuwata A."/>
            <person name="Ogata H."/>
        </authorList>
    </citation>
    <scope>NUCLEOTIDE SEQUENCE [LARGE SCALE GENOMIC DNA]</scope>
</reference>
<dbReference type="PANTHER" id="PTHR43124:SF3">
    <property type="entry name" value="CHLORAMPHENICOL EFFLUX PUMP RV0191"/>
    <property type="match status" value="1"/>
</dbReference>
<dbReference type="PROSITE" id="PS50850">
    <property type="entry name" value="MFS"/>
    <property type="match status" value="1"/>
</dbReference>
<gene>
    <name evidence="8" type="ORF">TeGR_g13456</name>
</gene>
<feature type="domain" description="Major facilitator superfamily (MFS) profile" evidence="7">
    <location>
        <begin position="58"/>
        <end position="483"/>
    </location>
</feature>
<dbReference type="Proteomes" id="UP001165060">
    <property type="component" value="Unassembled WGS sequence"/>
</dbReference>
<comment type="subcellular location">
    <subcellularLocation>
        <location evidence="1">Cell membrane</location>
        <topology evidence="1">Multi-pass membrane protein</topology>
    </subcellularLocation>
</comment>
<feature type="transmembrane region" description="Helical" evidence="6">
    <location>
        <begin position="388"/>
        <end position="411"/>
    </location>
</feature>
<feature type="transmembrane region" description="Helical" evidence="6">
    <location>
        <begin position="201"/>
        <end position="220"/>
    </location>
</feature>
<evidence type="ECO:0000256" key="4">
    <source>
        <dbReference type="ARBA" id="ARBA00022989"/>
    </source>
</evidence>
<accession>A0ABQ6M3E9</accession>
<feature type="transmembrane region" description="Helical" evidence="6">
    <location>
        <begin position="120"/>
        <end position="144"/>
    </location>
</feature>
<dbReference type="PANTHER" id="PTHR43124">
    <property type="entry name" value="PURINE EFFLUX PUMP PBUE"/>
    <property type="match status" value="1"/>
</dbReference>
<dbReference type="Gene3D" id="1.20.1250.20">
    <property type="entry name" value="MFS general substrate transporter like domains"/>
    <property type="match status" value="2"/>
</dbReference>
<feature type="transmembrane region" description="Helical" evidence="6">
    <location>
        <begin position="164"/>
        <end position="189"/>
    </location>
</feature>
<keyword evidence="3 6" id="KW-0812">Transmembrane</keyword>
<protein>
    <recommendedName>
        <fullName evidence="7">Major facilitator superfamily (MFS) profile domain-containing protein</fullName>
    </recommendedName>
</protein>
<evidence type="ECO:0000256" key="2">
    <source>
        <dbReference type="ARBA" id="ARBA00022475"/>
    </source>
</evidence>
<evidence type="ECO:0000256" key="1">
    <source>
        <dbReference type="ARBA" id="ARBA00004651"/>
    </source>
</evidence>
<dbReference type="SUPFAM" id="SSF103473">
    <property type="entry name" value="MFS general substrate transporter"/>
    <property type="match status" value="1"/>
</dbReference>
<dbReference type="EMBL" id="BRYB01004926">
    <property type="protein sequence ID" value="GMI18898.1"/>
    <property type="molecule type" value="Genomic_DNA"/>
</dbReference>
<keyword evidence="9" id="KW-1185">Reference proteome</keyword>
<evidence type="ECO:0000313" key="9">
    <source>
        <dbReference type="Proteomes" id="UP001165060"/>
    </source>
</evidence>
<dbReference type="InterPro" id="IPR036259">
    <property type="entry name" value="MFS_trans_sf"/>
</dbReference>
<dbReference type="InterPro" id="IPR050189">
    <property type="entry name" value="MFS_Efflux_Transporters"/>
</dbReference>
<evidence type="ECO:0000256" key="6">
    <source>
        <dbReference type="SAM" id="Phobius"/>
    </source>
</evidence>
<evidence type="ECO:0000256" key="5">
    <source>
        <dbReference type="ARBA" id="ARBA00023136"/>
    </source>
</evidence>
<evidence type="ECO:0000259" key="7">
    <source>
        <dbReference type="PROSITE" id="PS50850"/>
    </source>
</evidence>
<feature type="transmembrane region" description="Helical" evidence="6">
    <location>
        <begin position="423"/>
        <end position="445"/>
    </location>
</feature>
<evidence type="ECO:0000256" key="3">
    <source>
        <dbReference type="ARBA" id="ARBA00022692"/>
    </source>
</evidence>
<organism evidence="8 9">
    <name type="scientific">Tetraparma gracilis</name>
    <dbReference type="NCBI Taxonomy" id="2962635"/>
    <lineage>
        <taxon>Eukaryota</taxon>
        <taxon>Sar</taxon>
        <taxon>Stramenopiles</taxon>
        <taxon>Ochrophyta</taxon>
        <taxon>Bolidophyceae</taxon>
        <taxon>Parmales</taxon>
        <taxon>Triparmaceae</taxon>
        <taxon>Tetraparma</taxon>
    </lineage>
</organism>
<dbReference type="CDD" id="cd17325">
    <property type="entry name" value="MFS_MdtG_SLC18_like"/>
    <property type="match status" value="1"/>
</dbReference>
<feature type="transmembrane region" description="Helical" evidence="6">
    <location>
        <begin position="451"/>
        <end position="471"/>
    </location>
</feature>